<evidence type="ECO:0000313" key="2">
    <source>
        <dbReference type="EMBL" id="MBC5732600.1"/>
    </source>
</evidence>
<name>A0A8J6JDZ4_9FIRM</name>
<feature type="transmembrane region" description="Helical" evidence="1">
    <location>
        <begin position="111"/>
        <end position="130"/>
    </location>
</feature>
<keyword evidence="1" id="KW-1133">Transmembrane helix</keyword>
<evidence type="ECO:0000313" key="3">
    <source>
        <dbReference type="Proteomes" id="UP000661435"/>
    </source>
</evidence>
<feature type="transmembrane region" description="Helical" evidence="1">
    <location>
        <begin position="78"/>
        <end position="99"/>
    </location>
</feature>
<feature type="transmembrane region" description="Helical" evidence="1">
    <location>
        <begin position="12"/>
        <end position="40"/>
    </location>
</feature>
<comment type="caution">
    <text evidence="2">The sequence shown here is derived from an EMBL/GenBank/DDBJ whole genome shotgun (WGS) entry which is preliminary data.</text>
</comment>
<organism evidence="2 3">
    <name type="scientific">Lawsonibacter hominis</name>
    <dbReference type="NCBI Taxonomy" id="2763053"/>
    <lineage>
        <taxon>Bacteria</taxon>
        <taxon>Bacillati</taxon>
        <taxon>Bacillota</taxon>
        <taxon>Clostridia</taxon>
        <taxon>Eubacteriales</taxon>
        <taxon>Oscillospiraceae</taxon>
        <taxon>Lawsonibacter</taxon>
    </lineage>
</organism>
<sequence length="141" mass="14312">MRKTEEDQAAKLLRYGVGIVLGGAAALAVCLLFLLAASVLISRGLLADGLTYQLSIVGCVVGAFAGGMLAVRRCGRRTLIVGLCTGAVLFLLLLTVGVLFFETMSVEQGGIGLLCGGLCGGAAAGLLGGGKRSGGKKKRRK</sequence>
<dbReference type="NCBIfam" id="TIGR04086">
    <property type="entry name" value="TIGR04086_membr"/>
    <property type="match status" value="1"/>
</dbReference>
<dbReference type="RefSeq" id="WP_186906493.1">
    <property type="nucleotide sequence ID" value="NZ_JACOPP010000002.1"/>
</dbReference>
<dbReference type="Proteomes" id="UP000661435">
    <property type="component" value="Unassembled WGS sequence"/>
</dbReference>
<proteinExistence type="predicted"/>
<dbReference type="Pfam" id="PF12670">
    <property type="entry name" value="DUF3792"/>
    <property type="match status" value="1"/>
</dbReference>
<keyword evidence="3" id="KW-1185">Reference proteome</keyword>
<keyword evidence="1" id="KW-0472">Membrane</keyword>
<protein>
    <submittedName>
        <fullName evidence="2">TIGR04086 family membrane protein</fullName>
    </submittedName>
</protein>
<dbReference type="AlphaFoldDB" id="A0A8J6JDZ4"/>
<dbReference type="InterPro" id="IPR023804">
    <property type="entry name" value="DUF3792_TM"/>
</dbReference>
<keyword evidence="1" id="KW-0812">Transmembrane</keyword>
<feature type="transmembrane region" description="Helical" evidence="1">
    <location>
        <begin position="52"/>
        <end position="71"/>
    </location>
</feature>
<accession>A0A8J6JDZ4</accession>
<dbReference type="EMBL" id="JACOPP010000002">
    <property type="protein sequence ID" value="MBC5732600.1"/>
    <property type="molecule type" value="Genomic_DNA"/>
</dbReference>
<reference evidence="2" key="1">
    <citation type="submission" date="2020-08" db="EMBL/GenBank/DDBJ databases">
        <title>Genome public.</title>
        <authorList>
            <person name="Liu C."/>
            <person name="Sun Q."/>
        </authorList>
    </citation>
    <scope>NUCLEOTIDE SEQUENCE</scope>
    <source>
        <strain evidence="2">NSJ-51</strain>
    </source>
</reference>
<evidence type="ECO:0000256" key="1">
    <source>
        <dbReference type="SAM" id="Phobius"/>
    </source>
</evidence>
<gene>
    <name evidence="2" type="ORF">H8S57_02515</name>
</gene>